<sequence length="159" mass="16650">MVMTLPFEVGVVVRDLELMERFYCDVLGCCAERRSRIPESIGGPAGLGGELVVVWLRVPSGGCVKLILPRSAPVSAQAAGSAAACALPVGRPGLSYLTFHLDDMDSVVAALPAAGARPLSDPVVVRTRGRRISFWADPEGNAVELVDPRADSSGPGHSN</sequence>
<dbReference type="InterPro" id="IPR037523">
    <property type="entry name" value="VOC_core"/>
</dbReference>
<dbReference type="OrthoDB" id="4188313at2"/>
<reference evidence="2 3" key="1">
    <citation type="submission" date="2019-07" db="EMBL/GenBank/DDBJ databases">
        <title>New species of Amycolatopsis and Streptomyces.</title>
        <authorList>
            <person name="Duangmal K."/>
            <person name="Teo W.F.A."/>
            <person name="Lipun K."/>
        </authorList>
    </citation>
    <scope>NUCLEOTIDE SEQUENCE [LARGE SCALE GENOMIC DNA]</scope>
    <source>
        <strain evidence="2 3">NBRC 106415</strain>
    </source>
</reference>
<dbReference type="PROSITE" id="PS51819">
    <property type="entry name" value="VOC"/>
    <property type="match status" value="1"/>
</dbReference>
<keyword evidence="3" id="KW-1185">Reference proteome</keyword>
<evidence type="ECO:0000313" key="2">
    <source>
        <dbReference type="EMBL" id="MPY60481.1"/>
    </source>
</evidence>
<accession>A0A5N8XM06</accession>
<dbReference type="Gene3D" id="3.10.180.10">
    <property type="entry name" value="2,3-Dihydroxybiphenyl 1,2-Dioxygenase, domain 1"/>
    <property type="match status" value="1"/>
</dbReference>
<feature type="domain" description="VOC" evidence="1">
    <location>
        <begin position="4"/>
        <end position="148"/>
    </location>
</feature>
<organism evidence="2 3">
    <name type="scientific">Streptomyces spongiae</name>
    <dbReference type="NCBI Taxonomy" id="565072"/>
    <lineage>
        <taxon>Bacteria</taxon>
        <taxon>Bacillati</taxon>
        <taxon>Actinomycetota</taxon>
        <taxon>Actinomycetes</taxon>
        <taxon>Kitasatosporales</taxon>
        <taxon>Streptomycetaceae</taxon>
        <taxon>Streptomyces</taxon>
    </lineage>
</organism>
<dbReference type="AlphaFoldDB" id="A0A5N8XM06"/>
<dbReference type="CDD" id="cd06587">
    <property type="entry name" value="VOC"/>
    <property type="match status" value="1"/>
</dbReference>
<dbReference type="SUPFAM" id="SSF54593">
    <property type="entry name" value="Glyoxalase/Bleomycin resistance protein/Dihydroxybiphenyl dioxygenase"/>
    <property type="match status" value="1"/>
</dbReference>
<dbReference type="EMBL" id="VJZC01000216">
    <property type="protein sequence ID" value="MPY60481.1"/>
    <property type="molecule type" value="Genomic_DNA"/>
</dbReference>
<comment type="caution">
    <text evidence="2">The sequence shown here is derived from an EMBL/GenBank/DDBJ whole genome shotgun (WGS) entry which is preliminary data.</text>
</comment>
<proteinExistence type="predicted"/>
<evidence type="ECO:0000313" key="3">
    <source>
        <dbReference type="Proteomes" id="UP000400924"/>
    </source>
</evidence>
<protein>
    <submittedName>
        <fullName evidence="2">VOC family protein</fullName>
    </submittedName>
</protein>
<name>A0A5N8XM06_9ACTN</name>
<dbReference type="Pfam" id="PF13669">
    <property type="entry name" value="Glyoxalase_4"/>
    <property type="match status" value="1"/>
</dbReference>
<dbReference type="InterPro" id="IPR029068">
    <property type="entry name" value="Glyas_Bleomycin-R_OHBP_Dase"/>
</dbReference>
<dbReference type="Proteomes" id="UP000400924">
    <property type="component" value="Unassembled WGS sequence"/>
</dbReference>
<gene>
    <name evidence="2" type="ORF">FNH08_25965</name>
</gene>
<evidence type="ECO:0000259" key="1">
    <source>
        <dbReference type="PROSITE" id="PS51819"/>
    </source>
</evidence>